<dbReference type="RefSeq" id="WP_175354659.1">
    <property type="nucleotide sequence ID" value="NZ_JABFMT010000010.1"/>
</dbReference>
<evidence type="ECO:0000259" key="12">
    <source>
        <dbReference type="Pfam" id="PF25967"/>
    </source>
</evidence>
<keyword evidence="14" id="KW-1185">Reference proteome</keyword>
<keyword evidence="8" id="KW-1133">Transmembrane helix</keyword>
<dbReference type="Pfam" id="PF25917">
    <property type="entry name" value="BSH_RND"/>
    <property type="match status" value="1"/>
</dbReference>
<evidence type="ECO:0000259" key="10">
    <source>
        <dbReference type="Pfam" id="PF25917"/>
    </source>
</evidence>
<name>A0ABX2M2Z4_9BURK</name>
<evidence type="ECO:0000313" key="14">
    <source>
        <dbReference type="Proteomes" id="UP000536746"/>
    </source>
</evidence>
<accession>A0ABX2M2Z4</accession>
<feature type="region of interest" description="Disordered" evidence="7">
    <location>
        <begin position="1"/>
        <end position="27"/>
    </location>
</feature>
<keyword evidence="8" id="KW-0812">Transmembrane</keyword>
<dbReference type="NCBIfam" id="TIGR01730">
    <property type="entry name" value="RND_mfp"/>
    <property type="match status" value="1"/>
</dbReference>
<evidence type="ECO:0000313" key="13">
    <source>
        <dbReference type="EMBL" id="NUU02229.1"/>
    </source>
</evidence>
<dbReference type="Gene3D" id="2.40.50.100">
    <property type="match status" value="1"/>
</dbReference>
<comment type="caution">
    <text evidence="13">The sequence shown here is derived from an EMBL/GenBank/DDBJ whole genome shotgun (WGS) entry which is preliminary data.</text>
</comment>
<protein>
    <submittedName>
        <fullName evidence="13">MdtA/MuxA family multidrug efflux RND transporter periplasmic adaptor subunit</fullName>
    </submittedName>
</protein>
<evidence type="ECO:0000256" key="2">
    <source>
        <dbReference type="ARBA" id="ARBA00009477"/>
    </source>
</evidence>
<dbReference type="Gene3D" id="1.10.287.470">
    <property type="entry name" value="Helix hairpin bin"/>
    <property type="match status" value="1"/>
</dbReference>
<dbReference type="InterPro" id="IPR058626">
    <property type="entry name" value="MdtA-like_b-barrel"/>
</dbReference>
<feature type="transmembrane region" description="Helical" evidence="8">
    <location>
        <begin position="33"/>
        <end position="51"/>
    </location>
</feature>
<evidence type="ECO:0000256" key="6">
    <source>
        <dbReference type="ARBA" id="ARBA00023136"/>
    </source>
</evidence>
<feature type="domain" description="Multidrug resistance protein MdtA-like C-terminal permuted SH3" evidence="12">
    <location>
        <begin position="356"/>
        <end position="416"/>
    </location>
</feature>
<feature type="compositionally biased region" description="Gly residues" evidence="7">
    <location>
        <begin position="476"/>
        <end position="492"/>
    </location>
</feature>
<evidence type="ECO:0000256" key="3">
    <source>
        <dbReference type="ARBA" id="ARBA00022448"/>
    </source>
</evidence>
<comment type="similarity">
    <text evidence="2">Belongs to the membrane fusion protein (MFP) (TC 8.A.1) family.</text>
</comment>
<evidence type="ECO:0000256" key="4">
    <source>
        <dbReference type="ARBA" id="ARBA00022475"/>
    </source>
</evidence>
<dbReference type="Pfam" id="PF25944">
    <property type="entry name" value="Beta-barrel_RND"/>
    <property type="match status" value="1"/>
</dbReference>
<feature type="domain" description="Multidrug resistance protein MdtA-like beta-barrel" evidence="11">
    <location>
        <begin position="268"/>
        <end position="350"/>
    </location>
</feature>
<feature type="compositionally biased region" description="Gly residues" evidence="7">
    <location>
        <begin position="65"/>
        <end position="90"/>
    </location>
</feature>
<feature type="region of interest" description="Disordered" evidence="7">
    <location>
        <begin position="63"/>
        <end position="91"/>
    </location>
</feature>
<keyword evidence="3" id="KW-0813">Transport</keyword>
<keyword evidence="5" id="KW-0997">Cell inner membrane</keyword>
<evidence type="ECO:0000256" key="7">
    <source>
        <dbReference type="SAM" id="MobiDB-lite"/>
    </source>
</evidence>
<dbReference type="PANTHER" id="PTHR30469">
    <property type="entry name" value="MULTIDRUG RESISTANCE PROTEIN MDTA"/>
    <property type="match status" value="1"/>
</dbReference>
<feature type="compositionally biased region" description="Polar residues" evidence="7">
    <location>
        <begin position="1"/>
        <end position="13"/>
    </location>
</feature>
<evidence type="ECO:0000256" key="5">
    <source>
        <dbReference type="ARBA" id="ARBA00022519"/>
    </source>
</evidence>
<feature type="compositionally biased region" description="Gly residues" evidence="7">
    <location>
        <begin position="551"/>
        <end position="567"/>
    </location>
</feature>
<dbReference type="InterPro" id="IPR006143">
    <property type="entry name" value="RND_pump_MFP"/>
</dbReference>
<evidence type="ECO:0000256" key="8">
    <source>
        <dbReference type="SAM" id="Phobius"/>
    </source>
</evidence>
<dbReference type="SUPFAM" id="SSF111369">
    <property type="entry name" value="HlyD-like secretion proteins"/>
    <property type="match status" value="1"/>
</dbReference>
<organism evidence="13 14">
    <name type="scientific">Herbaspirillum robiniae</name>
    <dbReference type="NCBI Taxonomy" id="2014887"/>
    <lineage>
        <taxon>Bacteria</taxon>
        <taxon>Pseudomonadati</taxon>
        <taxon>Pseudomonadota</taxon>
        <taxon>Betaproteobacteria</taxon>
        <taxon>Burkholderiales</taxon>
        <taxon>Oxalobacteraceae</taxon>
        <taxon>Herbaspirillum</taxon>
    </lineage>
</organism>
<feature type="compositionally biased region" description="Low complexity" evidence="7">
    <location>
        <begin position="454"/>
        <end position="475"/>
    </location>
</feature>
<evidence type="ECO:0000256" key="1">
    <source>
        <dbReference type="ARBA" id="ARBA00004236"/>
    </source>
</evidence>
<comment type="subcellular location">
    <subcellularLocation>
        <location evidence="1">Cell membrane</location>
    </subcellularLocation>
</comment>
<dbReference type="InterPro" id="IPR058624">
    <property type="entry name" value="MdtA-like_HH"/>
</dbReference>
<feature type="compositionally biased region" description="Low complexity" evidence="7">
    <location>
        <begin position="540"/>
        <end position="550"/>
    </location>
</feature>
<keyword evidence="6 8" id="KW-0472">Membrane</keyword>
<dbReference type="Pfam" id="PF25967">
    <property type="entry name" value="RND-MFP_C"/>
    <property type="match status" value="1"/>
</dbReference>
<dbReference type="Gene3D" id="2.40.30.170">
    <property type="match status" value="1"/>
</dbReference>
<feature type="compositionally biased region" description="Basic and acidic residues" evidence="7">
    <location>
        <begin position="496"/>
        <end position="539"/>
    </location>
</feature>
<reference evidence="13 14" key="1">
    <citation type="journal article" date="2020" name="Front. Plant Sci.">
        <title>Isolation of Rhizosphere Bacteria That Improve Quality and Water Stress Tolerance in Greenhouse Ornamentals.</title>
        <authorList>
            <person name="Nordstedt N.P."/>
            <person name="Jones M.L."/>
        </authorList>
    </citation>
    <scope>NUCLEOTIDE SEQUENCE [LARGE SCALE GENOMIC DNA]</scope>
    <source>
        <strain evidence="13 14">C6C2</strain>
    </source>
</reference>
<evidence type="ECO:0000259" key="11">
    <source>
        <dbReference type="Pfam" id="PF25944"/>
    </source>
</evidence>
<dbReference type="InterPro" id="IPR058627">
    <property type="entry name" value="MdtA-like_C"/>
</dbReference>
<dbReference type="Proteomes" id="UP000536746">
    <property type="component" value="Unassembled WGS sequence"/>
</dbReference>
<feature type="domain" description="Multidrug resistance protein MdtA-like alpha-helical hairpin" evidence="9">
    <location>
        <begin position="162"/>
        <end position="231"/>
    </location>
</feature>
<sequence>MTNTPNSGQQSPSNPTPPQGGRPPSKGSVLRRWWFWVLVAAIAAGGGYKYWTKKKAQQEQMAAMGMGGPGGPGGRPGGGRGPGGPGGAGGFSQTMPVGVAKAKVQNVDVYLNGLGSVTPTATATVKARVDGQLMKLHYKEGQVVKAGDLLAEIDPRSLQATVTQVEGQLARDRALLNSARLDLKRYQTLLSQDSIASQQVDTQAALVKQYEGTVKADEGSLASAKLQLSFTRVTAPISGRLGLKQADVGNNITTGDTNGLVIITQLQPITAIFSIPEDNIPSVLRQLQSGRKLPAEAWDREQKKKLADGVLLTIDNVVDSTTGTVKLKAQFPNTDYALFPSQFVNVRLLLNTEDGATVIPTAAIQRGSKGLFVYVVKEDNTVTVRNIKTGAVQGDLTAITDGVAAGETVVIDGIDRLREGAKVEAVTRGGADDPANKLATENPNARRHGKRGQADQGAGQPGQTGQQGQRNAQGQGASGAGVGAGSGQGGQGDMSPEERQKRWAELNKRIDAGEFGEEIKKLPEDQRRQKMMELRRQREGAGNNGANNGANNGGGNGAGSNAGAGAK</sequence>
<feature type="region of interest" description="Disordered" evidence="7">
    <location>
        <begin position="425"/>
        <end position="567"/>
    </location>
</feature>
<dbReference type="InterPro" id="IPR058625">
    <property type="entry name" value="MdtA-like_BSH"/>
</dbReference>
<feature type="domain" description="Multidrug resistance protein MdtA-like barrel-sandwich hybrid" evidence="10">
    <location>
        <begin position="122"/>
        <end position="264"/>
    </location>
</feature>
<dbReference type="PANTHER" id="PTHR30469:SF12">
    <property type="entry name" value="MULTIDRUG RESISTANCE PROTEIN MDTA"/>
    <property type="match status" value="1"/>
</dbReference>
<gene>
    <name evidence="13" type="ORF">HNO84_11525</name>
</gene>
<dbReference type="EMBL" id="JABFMT010000010">
    <property type="protein sequence ID" value="NUU02229.1"/>
    <property type="molecule type" value="Genomic_DNA"/>
</dbReference>
<dbReference type="NCBIfam" id="NF008589">
    <property type="entry name" value="PRK11556.1"/>
    <property type="match status" value="1"/>
</dbReference>
<dbReference type="Pfam" id="PF25876">
    <property type="entry name" value="HH_MFP_RND"/>
    <property type="match status" value="1"/>
</dbReference>
<evidence type="ECO:0000259" key="9">
    <source>
        <dbReference type="Pfam" id="PF25876"/>
    </source>
</evidence>
<dbReference type="Gene3D" id="2.40.420.20">
    <property type="match status" value="1"/>
</dbReference>
<keyword evidence="4" id="KW-1003">Cell membrane</keyword>
<proteinExistence type="inferred from homology"/>